<dbReference type="PANTHER" id="PTHR12934:SF11">
    <property type="entry name" value="LARGE RIBOSOMAL SUBUNIT PROTEIN UL15M"/>
    <property type="match status" value="1"/>
</dbReference>
<evidence type="ECO:0000256" key="4">
    <source>
        <dbReference type="HAMAP-Rule" id="MF_01341"/>
    </source>
</evidence>
<evidence type="ECO:0000313" key="8">
    <source>
        <dbReference type="EMBL" id="VFK13937.1"/>
    </source>
</evidence>
<evidence type="ECO:0000256" key="2">
    <source>
        <dbReference type="ARBA" id="ARBA00022980"/>
    </source>
</evidence>
<evidence type="ECO:0000256" key="5">
    <source>
        <dbReference type="RuleBase" id="RU003888"/>
    </source>
</evidence>
<dbReference type="NCBIfam" id="TIGR01071">
    <property type="entry name" value="rplO_bact"/>
    <property type="match status" value="1"/>
</dbReference>
<dbReference type="InterPro" id="IPR021131">
    <property type="entry name" value="Ribosomal_uL15/eL18"/>
</dbReference>
<name>A0A450WA73_9GAMM</name>
<protein>
    <recommendedName>
        <fullName evidence="4">Large ribosomal subunit protein uL15</fullName>
    </recommendedName>
</protein>
<evidence type="ECO:0000256" key="3">
    <source>
        <dbReference type="ARBA" id="ARBA00023274"/>
    </source>
</evidence>
<dbReference type="EMBL" id="CAADFK010000054">
    <property type="protein sequence ID" value="VFK13937.1"/>
    <property type="molecule type" value="Genomic_DNA"/>
</dbReference>
<dbReference type="Gene3D" id="3.100.10.10">
    <property type="match status" value="1"/>
</dbReference>
<keyword evidence="3 4" id="KW-0687">Ribonucleoprotein</keyword>
<reference evidence="8" key="1">
    <citation type="submission" date="2019-02" db="EMBL/GenBank/DDBJ databases">
        <authorList>
            <person name="Gruber-Vodicka R. H."/>
            <person name="Seah K. B. B."/>
        </authorList>
    </citation>
    <scope>NUCLEOTIDE SEQUENCE</scope>
    <source>
        <strain evidence="8">BECK_S313</strain>
    </source>
</reference>
<feature type="domain" description="Large ribosomal subunit protein uL15/eL18" evidence="7">
    <location>
        <begin position="82"/>
        <end position="143"/>
    </location>
</feature>
<dbReference type="GO" id="GO:0022625">
    <property type="term" value="C:cytosolic large ribosomal subunit"/>
    <property type="evidence" value="ECO:0007669"/>
    <property type="project" value="TreeGrafter"/>
</dbReference>
<comment type="subunit">
    <text evidence="4">Part of the 50S ribosomal subunit.</text>
</comment>
<organism evidence="8">
    <name type="scientific">Candidatus Kentrum sp. LPFa</name>
    <dbReference type="NCBI Taxonomy" id="2126335"/>
    <lineage>
        <taxon>Bacteria</taxon>
        <taxon>Pseudomonadati</taxon>
        <taxon>Pseudomonadota</taxon>
        <taxon>Gammaproteobacteria</taxon>
        <taxon>Candidatus Kentrum</taxon>
    </lineage>
</organism>
<dbReference type="PROSITE" id="PS00475">
    <property type="entry name" value="RIBOSOMAL_L15"/>
    <property type="match status" value="1"/>
</dbReference>
<feature type="compositionally biased region" description="Gly residues" evidence="6">
    <location>
        <begin position="21"/>
        <end position="31"/>
    </location>
</feature>
<proteinExistence type="inferred from homology"/>
<dbReference type="GO" id="GO:0003735">
    <property type="term" value="F:structural constituent of ribosome"/>
    <property type="evidence" value="ECO:0007669"/>
    <property type="project" value="InterPro"/>
</dbReference>
<dbReference type="SUPFAM" id="SSF52080">
    <property type="entry name" value="Ribosomal proteins L15p and L18e"/>
    <property type="match status" value="1"/>
</dbReference>
<dbReference type="InterPro" id="IPR005749">
    <property type="entry name" value="Ribosomal_uL15_bac-type"/>
</dbReference>
<accession>A0A450WA73</accession>
<dbReference type="GO" id="GO:0019843">
    <property type="term" value="F:rRNA binding"/>
    <property type="evidence" value="ECO:0007669"/>
    <property type="project" value="UniProtKB-UniRule"/>
</dbReference>
<evidence type="ECO:0000256" key="1">
    <source>
        <dbReference type="ARBA" id="ARBA00007320"/>
    </source>
</evidence>
<dbReference type="Pfam" id="PF00828">
    <property type="entry name" value="Ribosomal_L27A"/>
    <property type="match status" value="1"/>
</dbReference>
<dbReference type="InterPro" id="IPR001196">
    <property type="entry name" value="Ribosomal_uL15_CS"/>
</dbReference>
<dbReference type="AlphaFoldDB" id="A0A450WA73"/>
<keyword evidence="4" id="KW-0694">RNA-binding</keyword>
<feature type="region of interest" description="Disordered" evidence="6">
    <location>
        <begin position="1"/>
        <end position="49"/>
    </location>
</feature>
<evidence type="ECO:0000256" key="6">
    <source>
        <dbReference type="SAM" id="MobiDB-lite"/>
    </source>
</evidence>
<keyword evidence="2 4" id="KW-0689">Ribosomal protein</keyword>
<dbReference type="GO" id="GO:0006412">
    <property type="term" value="P:translation"/>
    <property type="evidence" value="ECO:0007669"/>
    <property type="project" value="UniProtKB-UniRule"/>
</dbReference>
<dbReference type="PANTHER" id="PTHR12934">
    <property type="entry name" value="50S RIBOSOMAL PROTEIN L15"/>
    <property type="match status" value="1"/>
</dbReference>
<evidence type="ECO:0000259" key="7">
    <source>
        <dbReference type="Pfam" id="PF00828"/>
    </source>
</evidence>
<gene>
    <name evidence="4" type="primary">rplO</name>
    <name evidence="8" type="ORF">BECKLPF1236B_GA0070989_10548</name>
</gene>
<dbReference type="InterPro" id="IPR036227">
    <property type="entry name" value="Ribosomal_uL15/eL18_sf"/>
</dbReference>
<sequence>MHLNSLRPGQGSRCSRLRVGRGLGSGVGKTCGRGHKGQRSRSGAGTIAGFEGGQMPLQRRLPKYGFSSRKKRFVDEVRLGDIAHLSVDQIDLDVLRSAGLVHRRTQRAKIILKGSISKQFVVRGVVLTKGAYAAIKAVGGQVEK</sequence>
<keyword evidence="4" id="KW-0699">rRNA-binding</keyword>
<dbReference type="InterPro" id="IPR030878">
    <property type="entry name" value="Ribosomal_uL15"/>
</dbReference>
<dbReference type="HAMAP" id="MF_01341">
    <property type="entry name" value="Ribosomal_uL15"/>
    <property type="match status" value="1"/>
</dbReference>
<comment type="function">
    <text evidence="4">Binds to the 23S rRNA.</text>
</comment>
<comment type="similarity">
    <text evidence="1 4 5">Belongs to the universal ribosomal protein uL15 family.</text>
</comment>